<reference evidence="8 9" key="1">
    <citation type="journal article" date="2016" name="Nat. Commun.">
        <title>Thousands of microbial genomes shed light on interconnected biogeochemical processes in an aquifer system.</title>
        <authorList>
            <person name="Anantharaman K."/>
            <person name="Brown C.T."/>
            <person name="Hug L.A."/>
            <person name="Sharon I."/>
            <person name="Castelle C.J."/>
            <person name="Probst A.J."/>
            <person name="Thomas B.C."/>
            <person name="Singh A."/>
            <person name="Wilkins M.J."/>
            <person name="Karaoz U."/>
            <person name="Brodie E.L."/>
            <person name="Williams K.H."/>
            <person name="Hubbard S.S."/>
            <person name="Banfield J.F."/>
        </authorList>
    </citation>
    <scope>NUCLEOTIDE SEQUENCE [LARGE SCALE GENOMIC DNA]</scope>
</reference>
<accession>A0A1F6EDH1</accession>
<dbReference type="EMBL" id="MFLV01000011">
    <property type="protein sequence ID" value="OGG71657.1"/>
    <property type="molecule type" value="Genomic_DNA"/>
</dbReference>
<dbReference type="STRING" id="1798508.A3A35_00630"/>
<dbReference type="InterPro" id="IPR000100">
    <property type="entry name" value="RNase_P"/>
</dbReference>
<dbReference type="GO" id="GO:0004526">
    <property type="term" value="F:ribonuclease P activity"/>
    <property type="evidence" value="ECO:0007669"/>
    <property type="project" value="UniProtKB-UniRule"/>
</dbReference>
<evidence type="ECO:0000313" key="8">
    <source>
        <dbReference type="EMBL" id="OGG71657.1"/>
    </source>
</evidence>
<dbReference type="GO" id="GO:0001682">
    <property type="term" value="P:tRNA 5'-leader removal"/>
    <property type="evidence" value="ECO:0007669"/>
    <property type="project" value="UniProtKB-UniRule"/>
</dbReference>
<dbReference type="EC" id="3.1.26.5" evidence="6 7"/>
<dbReference type="GO" id="GO:0000049">
    <property type="term" value="F:tRNA binding"/>
    <property type="evidence" value="ECO:0007669"/>
    <property type="project" value="UniProtKB-UniRule"/>
</dbReference>
<keyword evidence="2 6" id="KW-0540">Nuclease</keyword>
<evidence type="ECO:0000256" key="2">
    <source>
        <dbReference type="ARBA" id="ARBA00022722"/>
    </source>
</evidence>
<evidence type="ECO:0000256" key="6">
    <source>
        <dbReference type="HAMAP-Rule" id="MF_00227"/>
    </source>
</evidence>
<dbReference type="NCBIfam" id="TIGR00188">
    <property type="entry name" value="rnpA"/>
    <property type="match status" value="1"/>
</dbReference>
<dbReference type="Pfam" id="PF00825">
    <property type="entry name" value="Ribonuclease_P"/>
    <property type="match status" value="1"/>
</dbReference>
<dbReference type="InterPro" id="IPR020568">
    <property type="entry name" value="Ribosomal_Su5_D2-typ_SF"/>
</dbReference>
<comment type="caution">
    <text evidence="8">The sequence shown here is derived from an EMBL/GenBank/DDBJ whole genome shotgun (WGS) entry which is preliminary data.</text>
</comment>
<comment type="function">
    <text evidence="6">RNaseP catalyzes the removal of the 5'-leader sequence from pre-tRNA to produce the mature 5'-terminus. It can also cleave other RNA substrates such as 4.5S RNA. The protein component plays an auxiliary but essential role in vivo by binding to the 5'-leader sequence and broadening the substrate specificity of the ribozyme.</text>
</comment>
<comment type="catalytic activity">
    <reaction evidence="6">
        <text>Endonucleolytic cleavage of RNA, removing 5'-extranucleotides from tRNA precursor.</text>
        <dbReference type="EC" id="3.1.26.5"/>
    </reaction>
</comment>
<keyword evidence="4 6" id="KW-0378">Hydrolase</keyword>
<organism evidence="8 9">
    <name type="scientific">Candidatus Kaiserbacteria bacterium RIFCSPLOWO2_01_FULL_51_21</name>
    <dbReference type="NCBI Taxonomy" id="1798508"/>
    <lineage>
        <taxon>Bacteria</taxon>
        <taxon>Candidatus Kaiseribacteriota</taxon>
    </lineage>
</organism>
<evidence type="ECO:0000256" key="1">
    <source>
        <dbReference type="ARBA" id="ARBA00022694"/>
    </source>
</evidence>
<comment type="subunit">
    <text evidence="6">Consists of a catalytic RNA component (M1 or rnpB) and a protein subunit.</text>
</comment>
<dbReference type="Proteomes" id="UP000179115">
    <property type="component" value="Unassembled WGS sequence"/>
</dbReference>
<evidence type="ECO:0000256" key="3">
    <source>
        <dbReference type="ARBA" id="ARBA00022759"/>
    </source>
</evidence>
<dbReference type="GO" id="GO:0030677">
    <property type="term" value="C:ribonuclease P complex"/>
    <property type="evidence" value="ECO:0007669"/>
    <property type="project" value="TreeGrafter"/>
</dbReference>
<protein>
    <recommendedName>
        <fullName evidence="6 7">Ribonuclease P protein component</fullName>
        <shortName evidence="6">RNase P protein</shortName>
        <shortName evidence="6">RNaseP protein</shortName>
        <ecNumber evidence="6 7">3.1.26.5</ecNumber>
    </recommendedName>
    <alternativeName>
        <fullName evidence="6">Protein C5</fullName>
    </alternativeName>
</protein>
<evidence type="ECO:0000256" key="7">
    <source>
        <dbReference type="NCBIfam" id="TIGR00188"/>
    </source>
</evidence>
<dbReference type="InterPro" id="IPR014721">
    <property type="entry name" value="Ribsml_uS5_D2-typ_fold_subgr"/>
</dbReference>
<proteinExistence type="inferred from homology"/>
<dbReference type="PANTHER" id="PTHR33992">
    <property type="entry name" value="RIBONUCLEASE P PROTEIN COMPONENT"/>
    <property type="match status" value="1"/>
</dbReference>
<sequence>MPLTRVTRMDKELFSRVLRQGAVVRGNSFSLHYQALSPKEKSRIAVVVSKRVARTATARNQLKRRGREFLRNHLSQGGTPYAVILRLTPTAASRTHAQFREELGVLLYSRGIATAETKR</sequence>
<keyword evidence="3 6" id="KW-0255">Endonuclease</keyword>
<keyword evidence="1 6" id="KW-0819">tRNA processing</keyword>
<name>A0A1F6EDH1_9BACT</name>
<evidence type="ECO:0000256" key="4">
    <source>
        <dbReference type="ARBA" id="ARBA00022801"/>
    </source>
</evidence>
<dbReference type="Gene3D" id="3.30.230.10">
    <property type="match status" value="1"/>
</dbReference>
<gene>
    <name evidence="6" type="primary">rnpA</name>
    <name evidence="8" type="ORF">A3A35_00630</name>
</gene>
<dbReference type="AlphaFoldDB" id="A0A1F6EDH1"/>
<dbReference type="PANTHER" id="PTHR33992:SF1">
    <property type="entry name" value="RIBONUCLEASE P PROTEIN COMPONENT"/>
    <property type="match status" value="1"/>
</dbReference>
<dbReference type="GO" id="GO:0042781">
    <property type="term" value="F:3'-tRNA processing endoribonuclease activity"/>
    <property type="evidence" value="ECO:0007669"/>
    <property type="project" value="TreeGrafter"/>
</dbReference>
<evidence type="ECO:0000313" key="9">
    <source>
        <dbReference type="Proteomes" id="UP000179115"/>
    </source>
</evidence>
<keyword evidence="5 6" id="KW-0694">RNA-binding</keyword>
<evidence type="ECO:0000256" key="5">
    <source>
        <dbReference type="ARBA" id="ARBA00022884"/>
    </source>
</evidence>
<comment type="similarity">
    <text evidence="6">Belongs to the RnpA family.</text>
</comment>
<dbReference type="SUPFAM" id="SSF54211">
    <property type="entry name" value="Ribosomal protein S5 domain 2-like"/>
    <property type="match status" value="1"/>
</dbReference>
<dbReference type="HAMAP" id="MF_00227">
    <property type="entry name" value="RNase_P"/>
    <property type="match status" value="1"/>
</dbReference>